<keyword evidence="3" id="KW-1185">Reference proteome</keyword>
<evidence type="ECO:0000313" key="2">
    <source>
        <dbReference type="EMBL" id="KAF5817140.1"/>
    </source>
</evidence>
<proteinExistence type="predicted"/>
<name>A0A9K3JKV1_HELAN</name>
<accession>A0A9K3JKV1</accession>
<gene>
    <name evidence="2" type="ORF">HanXRQr2_Chr02g0049511</name>
</gene>
<dbReference type="Gramene" id="mRNA:HanXRQr2_Chr02g0049511">
    <property type="protein sequence ID" value="CDS:HanXRQr2_Chr02g0049511.1"/>
    <property type="gene ID" value="HanXRQr2_Chr02g0049511"/>
</dbReference>
<feature type="region of interest" description="Disordered" evidence="1">
    <location>
        <begin position="269"/>
        <end position="307"/>
    </location>
</feature>
<dbReference type="EMBL" id="MNCJ02000317">
    <property type="protein sequence ID" value="KAF5817140.1"/>
    <property type="molecule type" value="Genomic_DNA"/>
</dbReference>
<dbReference type="AlphaFoldDB" id="A0A9K3JKV1"/>
<sequence length="348" mass="39691">MEKEMKDVWMGSYKLFISLARFMDAEKIQREDSVKKQDKVYGSKKQARDQEGNQDGRRGNNLGSSFVGKRLFRDILSNKDPDGSVEMIKIDDNVQAFQQWNDCAMMGKVRNFDFLVSFRTCMSASGFGSAMIKYVGGFGVMLVFKNKEEMVRFFEAKDMWSLWFDKLEIWKGQVWDVVRIAWIKVHGVPVHLCMNPIFNVIGARYGKVVKEAQVNEDDSDLSSISLAVLCNKVGRIQERVTLKWKEHSFSAWIEEEVGEWISDCLFEDDDESQDSSETDRDFVDGEDENSSTEPVDNNANVDLNVSDNMSGVGFDNVGRVNDEENGYVPVNLDANKSVLGKTKKRGKY</sequence>
<reference evidence="2" key="1">
    <citation type="journal article" date="2017" name="Nature">
        <title>The sunflower genome provides insights into oil metabolism, flowering and Asterid evolution.</title>
        <authorList>
            <person name="Badouin H."/>
            <person name="Gouzy J."/>
            <person name="Grassa C.J."/>
            <person name="Murat F."/>
            <person name="Staton S.E."/>
            <person name="Cottret L."/>
            <person name="Lelandais-Briere C."/>
            <person name="Owens G.L."/>
            <person name="Carrere S."/>
            <person name="Mayjonade B."/>
            <person name="Legrand L."/>
            <person name="Gill N."/>
            <person name="Kane N.C."/>
            <person name="Bowers J.E."/>
            <person name="Hubner S."/>
            <person name="Bellec A."/>
            <person name="Berard A."/>
            <person name="Berges H."/>
            <person name="Blanchet N."/>
            <person name="Boniface M.C."/>
            <person name="Brunel D."/>
            <person name="Catrice O."/>
            <person name="Chaidir N."/>
            <person name="Claudel C."/>
            <person name="Donnadieu C."/>
            <person name="Faraut T."/>
            <person name="Fievet G."/>
            <person name="Helmstetter N."/>
            <person name="King M."/>
            <person name="Knapp S.J."/>
            <person name="Lai Z."/>
            <person name="Le Paslier M.C."/>
            <person name="Lippi Y."/>
            <person name="Lorenzon L."/>
            <person name="Mandel J.R."/>
            <person name="Marage G."/>
            <person name="Marchand G."/>
            <person name="Marquand E."/>
            <person name="Bret-Mestries E."/>
            <person name="Morien E."/>
            <person name="Nambeesan S."/>
            <person name="Nguyen T."/>
            <person name="Pegot-Espagnet P."/>
            <person name="Pouilly N."/>
            <person name="Raftis F."/>
            <person name="Sallet E."/>
            <person name="Schiex T."/>
            <person name="Thomas J."/>
            <person name="Vandecasteele C."/>
            <person name="Vares D."/>
            <person name="Vear F."/>
            <person name="Vautrin S."/>
            <person name="Crespi M."/>
            <person name="Mangin B."/>
            <person name="Burke J.M."/>
            <person name="Salse J."/>
            <person name="Munos S."/>
            <person name="Vincourt P."/>
            <person name="Rieseberg L.H."/>
            <person name="Langlade N.B."/>
        </authorList>
    </citation>
    <scope>NUCLEOTIDE SEQUENCE</scope>
    <source>
        <tissue evidence="2">Leaves</tissue>
    </source>
</reference>
<reference evidence="2" key="2">
    <citation type="submission" date="2020-06" db="EMBL/GenBank/DDBJ databases">
        <title>Helianthus annuus Genome sequencing and assembly Release 2.</title>
        <authorList>
            <person name="Gouzy J."/>
            <person name="Langlade N."/>
            <person name="Munos S."/>
        </authorList>
    </citation>
    <scope>NUCLEOTIDE SEQUENCE</scope>
    <source>
        <tissue evidence="2">Leaves</tissue>
    </source>
</reference>
<evidence type="ECO:0000256" key="1">
    <source>
        <dbReference type="SAM" id="MobiDB-lite"/>
    </source>
</evidence>
<evidence type="ECO:0008006" key="4">
    <source>
        <dbReference type="Google" id="ProtNLM"/>
    </source>
</evidence>
<feature type="region of interest" description="Disordered" evidence="1">
    <location>
        <begin position="34"/>
        <end position="64"/>
    </location>
</feature>
<feature type="compositionally biased region" description="Polar residues" evidence="1">
    <location>
        <begin position="291"/>
        <end position="307"/>
    </location>
</feature>
<feature type="compositionally biased region" description="Basic and acidic residues" evidence="1">
    <location>
        <begin position="34"/>
        <end position="58"/>
    </location>
</feature>
<dbReference type="Proteomes" id="UP000215914">
    <property type="component" value="Unassembled WGS sequence"/>
</dbReference>
<protein>
    <recommendedName>
        <fullName evidence="4">DUF4283 domain-containing protein</fullName>
    </recommendedName>
</protein>
<comment type="caution">
    <text evidence="2">The sequence shown here is derived from an EMBL/GenBank/DDBJ whole genome shotgun (WGS) entry which is preliminary data.</text>
</comment>
<organism evidence="2 3">
    <name type="scientific">Helianthus annuus</name>
    <name type="common">Common sunflower</name>
    <dbReference type="NCBI Taxonomy" id="4232"/>
    <lineage>
        <taxon>Eukaryota</taxon>
        <taxon>Viridiplantae</taxon>
        <taxon>Streptophyta</taxon>
        <taxon>Embryophyta</taxon>
        <taxon>Tracheophyta</taxon>
        <taxon>Spermatophyta</taxon>
        <taxon>Magnoliopsida</taxon>
        <taxon>eudicotyledons</taxon>
        <taxon>Gunneridae</taxon>
        <taxon>Pentapetalae</taxon>
        <taxon>asterids</taxon>
        <taxon>campanulids</taxon>
        <taxon>Asterales</taxon>
        <taxon>Asteraceae</taxon>
        <taxon>Asteroideae</taxon>
        <taxon>Heliantheae alliance</taxon>
        <taxon>Heliantheae</taxon>
        <taxon>Helianthus</taxon>
    </lineage>
</organism>
<evidence type="ECO:0000313" key="3">
    <source>
        <dbReference type="Proteomes" id="UP000215914"/>
    </source>
</evidence>